<dbReference type="Pfam" id="PF03816">
    <property type="entry name" value="LytR_cpsA_psr"/>
    <property type="match status" value="1"/>
</dbReference>
<dbReference type="Gene3D" id="3.40.630.190">
    <property type="entry name" value="LCP protein"/>
    <property type="match status" value="1"/>
</dbReference>
<dbReference type="AlphaFoldDB" id="A0A3P3QZA7"/>
<evidence type="ECO:0000259" key="2">
    <source>
        <dbReference type="Pfam" id="PF03816"/>
    </source>
</evidence>
<dbReference type="PANTHER" id="PTHR33392">
    <property type="entry name" value="POLYISOPRENYL-TEICHOIC ACID--PEPTIDOGLYCAN TEICHOIC ACID TRANSFERASE TAGU"/>
    <property type="match status" value="1"/>
</dbReference>
<feature type="domain" description="Cell envelope-related transcriptional attenuator" evidence="2">
    <location>
        <begin position="90"/>
        <end position="248"/>
    </location>
</feature>
<evidence type="ECO:0000313" key="3">
    <source>
        <dbReference type="EMBL" id="RRJ26551.1"/>
    </source>
</evidence>
<reference evidence="3 4" key="1">
    <citation type="submission" date="2018-11" db="EMBL/GenBank/DDBJ databases">
        <title>Genome sequencing of Lachnoanaerobaculum sp. KCOM 2030 (= ChDC B114).</title>
        <authorList>
            <person name="Kook J.-K."/>
            <person name="Park S.-N."/>
            <person name="Lim Y.K."/>
        </authorList>
    </citation>
    <scope>NUCLEOTIDE SEQUENCE [LARGE SCALE GENOMIC DNA]</scope>
    <source>
        <strain evidence="3 4">KCOM 2030</strain>
    </source>
</reference>
<accession>A0A3P3QZA7</accession>
<keyword evidence="4" id="KW-1185">Reference proteome</keyword>
<dbReference type="RefSeq" id="WP_128672932.1">
    <property type="nucleotide sequence ID" value="NZ_CP124777.1"/>
</dbReference>
<evidence type="ECO:0000313" key="4">
    <source>
        <dbReference type="Proteomes" id="UP000272490"/>
    </source>
</evidence>
<organism evidence="3 4">
    <name type="scientific">Lachnoanaerobaculum gingivalis</name>
    <dbReference type="NCBI Taxonomy" id="2490855"/>
    <lineage>
        <taxon>Bacteria</taxon>
        <taxon>Bacillati</taxon>
        <taxon>Bacillota</taxon>
        <taxon>Clostridia</taxon>
        <taxon>Lachnospirales</taxon>
        <taxon>Lachnospiraceae</taxon>
        <taxon>Lachnoanaerobaculum</taxon>
    </lineage>
</organism>
<proteinExistence type="inferred from homology"/>
<sequence length="330" mass="37194">MKTSIKKVLIICLIILSAVIVIAVSIKRNNAGIIATTINEKAQTKPDKSYTDLNGKKYKRKSYVKAILALGIDSNVDMHYIQDAGSGGQADSIGLIAWDTVNNRLDMIIIPRDTMAQIPVTDVSGNIMGKTLQHITMAYAFGDGNEISADFMKESVSELFEGLFIDKYIAINTSAVKSINDAIGGVEVIIPYEGMEKADTAFVKDKKVLLKGDQAEKFLRYRDTDRDFSAMTRIEAHKVYVEAYQKKLTQFKGDSLIENILKEISPYYYTDMQKDMLLKLAACAMTDKDFNGDRMYVLEGENKKTEIYDEFYMDRDKVMNKIIDLFYTAE</sequence>
<name>A0A3P3QZA7_9FIRM</name>
<comment type="caution">
    <text evidence="3">The sequence shown here is derived from an EMBL/GenBank/DDBJ whole genome shotgun (WGS) entry which is preliminary data.</text>
</comment>
<dbReference type="OrthoDB" id="3172933at2"/>
<dbReference type="PANTHER" id="PTHR33392:SF6">
    <property type="entry name" value="POLYISOPRENYL-TEICHOIC ACID--PEPTIDOGLYCAN TEICHOIC ACID TRANSFERASE TAGU"/>
    <property type="match status" value="1"/>
</dbReference>
<evidence type="ECO:0000256" key="1">
    <source>
        <dbReference type="ARBA" id="ARBA00006068"/>
    </source>
</evidence>
<comment type="similarity">
    <text evidence="1">Belongs to the LytR/CpsA/Psr (LCP) family.</text>
</comment>
<dbReference type="Proteomes" id="UP000272490">
    <property type="component" value="Unassembled WGS sequence"/>
</dbReference>
<gene>
    <name evidence="3" type="ORF">EHV10_00525</name>
</gene>
<dbReference type="InterPro" id="IPR050922">
    <property type="entry name" value="LytR/CpsA/Psr_CW_biosynth"/>
</dbReference>
<protein>
    <submittedName>
        <fullName evidence="3">LytR family transcriptional regulator</fullName>
    </submittedName>
</protein>
<dbReference type="EMBL" id="RRCO01000001">
    <property type="protein sequence ID" value="RRJ26551.1"/>
    <property type="molecule type" value="Genomic_DNA"/>
</dbReference>
<dbReference type="InterPro" id="IPR004474">
    <property type="entry name" value="LytR_CpsA_psr"/>
</dbReference>